<evidence type="ECO:0000313" key="9">
    <source>
        <dbReference type="EMBL" id="HIQ78781.1"/>
    </source>
</evidence>
<dbReference type="InterPro" id="IPR004610">
    <property type="entry name" value="RecJ"/>
</dbReference>
<dbReference type="GO" id="GO:0003676">
    <property type="term" value="F:nucleic acid binding"/>
    <property type="evidence" value="ECO:0007669"/>
    <property type="project" value="InterPro"/>
</dbReference>
<dbReference type="Gene3D" id="3.10.310.30">
    <property type="match status" value="1"/>
</dbReference>
<dbReference type="GO" id="GO:0006310">
    <property type="term" value="P:DNA recombination"/>
    <property type="evidence" value="ECO:0007669"/>
    <property type="project" value="InterPro"/>
</dbReference>
<dbReference type="InterPro" id="IPR051673">
    <property type="entry name" value="SSDNA_exonuclease_RecJ"/>
</dbReference>
<keyword evidence="3" id="KW-0540">Nuclease</keyword>
<dbReference type="Proteomes" id="UP000824262">
    <property type="component" value="Unassembled WGS sequence"/>
</dbReference>
<dbReference type="InterPro" id="IPR038763">
    <property type="entry name" value="DHH_sf"/>
</dbReference>
<evidence type="ECO:0000259" key="6">
    <source>
        <dbReference type="Pfam" id="PF01368"/>
    </source>
</evidence>
<evidence type="ECO:0000256" key="3">
    <source>
        <dbReference type="ARBA" id="ARBA00022722"/>
    </source>
</evidence>
<dbReference type="Pfam" id="PF17768">
    <property type="entry name" value="RecJ_OB"/>
    <property type="match status" value="1"/>
</dbReference>
<evidence type="ECO:0000256" key="5">
    <source>
        <dbReference type="ARBA" id="ARBA00022839"/>
    </source>
</evidence>
<dbReference type="PANTHER" id="PTHR30255:SF2">
    <property type="entry name" value="SINGLE-STRANDED-DNA-SPECIFIC EXONUCLEASE RECJ"/>
    <property type="match status" value="1"/>
</dbReference>
<feature type="domain" description="DHHA1" evidence="7">
    <location>
        <begin position="348"/>
        <end position="437"/>
    </location>
</feature>
<sequence>MKYVRWDIPDKGPEIPPELLRAGCTPLLAALLAGRGMSAPGEAARFLNAGEEELCDPMLLPDMPQAAARLRLAIGRGERVAVFGDYDVDGITSACMMTLYLRSKGLKCEPYIPDRLEEGYGLNMAAIDTLAAHGAQLIVTVDCGITAREEARHAKELGIDMIITDHHECGSGSLPEAVAVVDPKRPDSAYPNPGLAGVGVAFKLLCAVEGAAGKVLDEYADLIAAGTVADVMPLTGENRYIVRRGLKMLENPARAGIRALLNECGASGRRLNAATIGFTLAPRLNAAGRLGRTDSAVRLLLTSDEEDASNCAAELCQLNRHRQELEQEIWEEAHEMLRRSPPSGPIVLASERWHQGVIGIAASRLAEEFALPTVMICLNGEQGKGSCRSYGGFNLFDALSACSDCLEGFGGHALAAGLSIKRGRVDDFRAALEEYYRKAPPPEPAVLECELRVEDPALLTMDCVASLERLEPYGAGNARPTLCITDALLERVTPIGGGKHLRLRIAKGGAAYDAVMFSCREEELGARAGDRVDAAFFPQVNEYHGVRSVQLLITALRAADTLPLCREVLGNTEDIGPWEGSDLCPQRSDFVQVWRWLQRRGGTAEGGLADAAHWRPGGMHPAKLLLCLRVMRDVGLVAGALSDTLLSVHVLQREGKADLDAHPLVIRLRQLRQKYSEGR</sequence>
<dbReference type="AlphaFoldDB" id="A0A9D0ZG27"/>
<dbReference type="EMBL" id="DVGA01000057">
    <property type="protein sequence ID" value="HIQ78781.1"/>
    <property type="molecule type" value="Genomic_DNA"/>
</dbReference>
<dbReference type="InterPro" id="IPR001667">
    <property type="entry name" value="DDH_dom"/>
</dbReference>
<evidence type="ECO:0000259" key="7">
    <source>
        <dbReference type="Pfam" id="PF02272"/>
    </source>
</evidence>
<gene>
    <name evidence="9" type="primary">recJ</name>
    <name evidence="9" type="ORF">IAB77_05920</name>
</gene>
<evidence type="ECO:0000256" key="4">
    <source>
        <dbReference type="ARBA" id="ARBA00022801"/>
    </source>
</evidence>
<organism evidence="9 10">
    <name type="scientific">Candidatus Scatomorpha intestinavium</name>
    <dbReference type="NCBI Taxonomy" id="2840922"/>
    <lineage>
        <taxon>Bacteria</taxon>
        <taxon>Bacillati</taxon>
        <taxon>Bacillota</taxon>
        <taxon>Clostridia</taxon>
        <taxon>Eubacteriales</taxon>
        <taxon>Candidatus Scatomorpha</taxon>
    </lineage>
</organism>
<reference evidence="9" key="1">
    <citation type="submission" date="2020-10" db="EMBL/GenBank/DDBJ databases">
        <authorList>
            <person name="Gilroy R."/>
        </authorList>
    </citation>
    <scope>NUCLEOTIDE SEQUENCE</scope>
    <source>
        <strain evidence="9">ChiBcolR7-354</strain>
    </source>
</reference>
<name>A0A9D0ZG27_9FIRM</name>
<evidence type="ECO:0000256" key="2">
    <source>
        <dbReference type="ARBA" id="ARBA00019841"/>
    </source>
</evidence>
<dbReference type="GO" id="GO:0008409">
    <property type="term" value="F:5'-3' exonuclease activity"/>
    <property type="evidence" value="ECO:0007669"/>
    <property type="project" value="InterPro"/>
</dbReference>
<evidence type="ECO:0000313" key="10">
    <source>
        <dbReference type="Proteomes" id="UP000824262"/>
    </source>
</evidence>
<feature type="domain" description="RecJ OB" evidence="8">
    <location>
        <begin position="457"/>
        <end position="554"/>
    </location>
</feature>
<dbReference type="PANTHER" id="PTHR30255">
    <property type="entry name" value="SINGLE-STRANDED-DNA-SPECIFIC EXONUCLEASE RECJ"/>
    <property type="match status" value="1"/>
</dbReference>
<dbReference type="SUPFAM" id="SSF64182">
    <property type="entry name" value="DHH phosphoesterases"/>
    <property type="match status" value="1"/>
</dbReference>
<proteinExistence type="inferred from homology"/>
<accession>A0A9D0ZG27</accession>
<keyword evidence="4" id="KW-0378">Hydrolase</keyword>
<reference evidence="9" key="2">
    <citation type="journal article" date="2021" name="PeerJ">
        <title>Extensive microbial diversity within the chicken gut microbiome revealed by metagenomics and culture.</title>
        <authorList>
            <person name="Gilroy R."/>
            <person name="Ravi A."/>
            <person name="Getino M."/>
            <person name="Pursley I."/>
            <person name="Horton D.L."/>
            <person name="Alikhan N.F."/>
            <person name="Baker D."/>
            <person name="Gharbi K."/>
            <person name="Hall N."/>
            <person name="Watson M."/>
            <person name="Adriaenssens E.M."/>
            <person name="Foster-Nyarko E."/>
            <person name="Jarju S."/>
            <person name="Secka A."/>
            <person name="Antonio M."/>
            <person name="Oren A."/>
            <person name="Chaudhuri R.R."/>
            <person name="La Ragione R."/>
            <person name="Hildebrand F."/>
            <person name="Pallen M.J."/>
        </authorList>
    </citation>
    <scope>NUCLEOTIDE SEQUENCE</scope>
    <source>
        <strain evidence="9">ChiBcolR7-354</strain>
    </source>
</reference>
<dbReference type="InterPro" id="IPR003156">
    <property type="entry name" value="DHHA1_dom"/>
</dbReference>
<evidence type="ECO:0000256" key="1">
    <source>
        <dbReference type="ARBA" id="ARBA00005915"/>
    </source>
</evidence>
<comment type="similarity">
    <text evidence="1">Belongs to the RecJ family.</text>
</comment>
<dbReference type="GO" id="GO:0006281">
    <property type="term" value="P:DNA repair"/>
    <property type="evidence" value="ECO:0007669"/>
    <property type="project" value="InterPro"/>
</dbReference>
<dbReference type="Pfam" id="PF01368">
    <property type="entry name" value="DHH"/>
    <property type="match status" value="1"/>
</dbReference>
<keyword evidence="5 9" id="KW-0269">Exonuclease</keyword>
<dbReference type="NCBIfam" id="TIGR00644">
    <property type="entry name" value="recJ"/>
    <property type="match status" value="1"/>
</dbReference>
<dbReference type="Gene3D" id="3.90.1640.30">
    <property type="match status" value="1"/>
</dbReference>
<dbReference type="Pfam" id="PF02272">
    <property type="entry name" value="DHHA1"/>
    <property type="match status" value="1"/>
</dbReference>
<protein>
    <recommendedName>
        <fullName evidence="2">Single-stranded-DNA-specific exonuclease RecJ</fullName>
    </recommendedName>
</protein>
<comment type="caution">
    <text evidence="9">The sequence shown here is derived from an EMBL/GenBank/DDBJ whole genome shotgun (WGS) entry which is preliminary data.</text>
</comment>
<dbReference type="InterPro" id="IPR041122">
    <property type="entry name" value="RecJ_OB"/>
</dbReference>
<evidence type="ECO:0000259" key="8">
    <source>
        <dbReference type="Pfam" id="PF17768"/>
    </source>
</evidence>
<feature type="domain" description="DDH" evidence="6">
    <location>
        <begin position="79"/>
        <end position="227"/>
    </location>
</feature>